<dbReference type="EMBL" id="CP006939">
    <property type="protein sequence ID" value="AHC16253.1"/>
    <property type="molecule type" value="Genomic_DNA"/>
</dbReference>
<gene>
    <name evidence="1" type="ORF">L21SP2_2905</name>
</gene>
<reference evidence="1 2" key="1">
    <citation type="journal article" date="2015" name="Stand. Genomic Sci.">
        <title>Complete genome sequence and description of Salinispira pacifica gen. nov., sp. nov., a novel spirochaete isolated form a hypersaline microbial mat.</title>
        <authorList>
            <person name="Ben Hania W."/>
            <person name="Joseph M."/>
            <person name="Schumann P."/>
            <person name="Bunk B."/>
            <person name="Fiebig A."/>
            <person name="Sproer C."/>
            <person name="Klenk H.P."/>
            <person name="Fardeau M.L."/>
            <person name="Spring S."/>
        </authorList>
    </citation>
    <scope>NUCLEOTIDE SEQUENCE [LARGE SCALE GENOMIC DNA]</scope>
    <source>
        <strain evidence="1 2">L21-RPul-D2</strain>
    </source>
</reference>
<keyword evidence="2" id="KW-1185">Reference proteome</keyword>
<proteinExistence type="predicted"/>
<evidence type="ECO:0000313" key="2">
    <source>
        <dbReference type="Proteomes" id="UP000018680"/>
    </source>
</evidence>
<dbReference type="HOGENOM" id="CLU_1748354_0_0_12"/>
<accession>V5WKH5</accession>
<dbReference type="Proteomes" id="UP000018680">
    <property type="component" value="Chromosome"/>
</dbReference>
<dbReference type="KEGG" id="slr:L21SP2_2905"/>
<sequence length="149" mass="16184">MQLISLLLIIVLLGVSACDIRGWPGWICEFNASIDISQEGSIEAQDGFLYMEVNNHGETDLQGYTAEICLADGRGVVYPPPGKSPLMLESTSICESGKTLMDTYLLSRLLEDLNMPESTSDIPGFRAGEDSQVIIISVNGRIYLSPDAP</sequence>
<dbReference type="RefSeq" id="WP_024269150.1">
    <property type="nucleotide sequence ID" value="NC_023035.1"/>
</dbReference>
<dbReference type="AlphaFoldDB" id="V5WKH5"/>
<protein>
    <submittedName>
        <fullName evidence="1">Uncharacterized protein</fullName>
    </submittedName>
</protein>
<evidence type="ECO:0000313" key="1">
    <source>
        <dbReference type="EMBL" id="AHC16253.1"/>
    </source>
</evidence>
<organism evidence="1 2">
    <name type="scientific">Salinispira pacifica</name>
    <dbReference type="NCBI Taxonomy" id="1307761"/>
    <lineage>
        <taxon>Bacteria</taxon>
        <taxon>Pseudomonadati</taxon>
        <taxon>Spirochaetota</taxon>
        <taxon>Spirochaetia</taxon>
        <taxon>Spirochaetales</taxon>
        <taxon>Spirochaetaceae</taxon>
        <taxon>Salinispira</taxon>
    </lineage>
</organism>
<name>V5WKH5_9SPIO</name>